<evidence type="ECO:0000313" key="3">
    <source>
        <dbReference type="EMBL" id="SUJ24162.1"/>
    </source>
</evidence>
<keyword evidence="3" id="KW-0449">Lipoprotein</keyword>
<name>A0A380CMI6_9STAP</name>
<evidence type="ECO:0000313" key="2">
    <source>
        <dbReference type="EMBL" id="GEP99689.1"/>
    </source>
</evidence>
<keyword evidence="5" id="KW-1185">Reference proteome</keyword>
<reference evidence="3 4" key="1">
    <citation type="submission" date="2018-06" db="EMBL/GenBank/DDBJ databases">
        <authorList>
            <consortium name="Pathogen Informatics"/>
            <person name="Doyle S."/>
        </authorList>
    </citation>
    <scope>NUCLEOTIDE SEQUENCE [LARGE SCALE GENOMIC DNA]</scope>
    <source>
        <strain evidence="3 4">NCTC12413</strain>
    </source>
</reference>
<dbReference type="Proteomes" id="UP000321598">
    <property type="component" value="Unassembled WGS sequence"/>
</dbReference>
<evidence type="ECO:0000256" key="1">
    <source>
        <dbReference type="SAM" id="Coils"/>
    </source>
</evidence>
<dbReference type="AlphaFoldDB" id="A0A380CMI6"/>
<dbReference type="STRING" id="1212545.SARL_00735"/>
<sequence length="76" mass="8648">MKKWLALILAATITLSACGKSDEKVSLEKDIDKLEKEQKKLKKQKEEVTKERDKLKKEAADIEKEIDAKADSDSED</sequence>
<dbReference type="EMBL" id="BKAV01000004">
    <property type="protein sequence ID" value="GEP99689.1"/>
    <property type="molecule type" value="Genomic_DNA"/>
</dbReference>
<organism evidence="3 4">
    <name type="scientific">Staphylococcus arlettae</name>
    <dbReference type="NCBI Taxonomy" id="29378"/>
    <lineage>
        <taxon>Bacteria</taxon>
        <taxon>Bacillati</taxon>
        <taxon>Bacillota</taxon>
        <taxon>Bacilli</taxon>
        <taxon>Bacillales</taxon>
        <taxon>Staphylococcaceae</taxon>
        <taxon>Staphylococcus</taxon>
    </lineage>
</organism>
<dbReference type="EMBL" id="UGZE01000001">
    <property type="protein sequence ID" value="SUJ24162.1"/>
    <property type="molecule type" value="Genomic_DNA"/>
</dbReference>
<proteinExistence type="predicted"/>
<protein>
    <submittedName>
        <fullName evidence="3">Putative lipoprotein</fullName>
    </submittedName>
</protein>
<keyword evidence="1" id="KW-0175">Coiled coil</keyword>
<evidence type="ECO:0000313" key="5">
    <source>
        <dbReference type="Proteomes" id="UP000321598"/>
    </source>
</evidence>
<dbReference type="Proteomes" id="UP000254956">
    <property type="component" value="Unassembled WGS sequence"/>
</dbReference>
<dbReference type="PROSITE" id="PS51257">
    <property type="entry name" value="PROKAR_LIPOPROTEIN"/>
    <property type="match status" value="1"/>
</dbReference>
<feature type="coiled-coil region" evidence="1">
    <location>
        <begin position="24"/>
        <end position="72"/>
    </location>
</feature>
<dbReference type="RefSeq" id="WP_002508937.1">
    <property type="nucleotide sequence ID" value="NZ_AP019698.1"/>
</dbReference>
<gene>
    <name evidence="3" type="ORF">NCTC12413_02194</name>
    <name evidence="2" type="ORF">SAR03_07270</name>
</gene>
<reference evidence="2 5" key="2">
    <citation type="submission" date="2019-07" db="EMBL/GenBank/DDBJ databases">
        <title>Whole genome shotgun sequence of Staphylococcus arlettae NBRC 109765.</title>
        <authorList>
            <person name="Hosoyama A."/>
            <person name="Uohara A."/>
            <person name="Ohji S."/>
            <person name="Ichikawa N."/>
        </authorList>
    </citation>
    <scope>NUCLEOTIDE SEQUENCE [LARGE SCALE GENOMIC DNA]</scope>
    <source>
        <strain evidence="2 5">NBRC 109765</strain>
    </source>
</reference>
<dbReference type="NCBIfam" id="NF047408">
    <property type="entry name" value="SA0632_fam_LP"/>
    <property type="match status" value="1"/>
</dbReference>
<accession>A0A380CMI6</accession>
<evidence type="ECO:0000313" key="4">
    <source>
        <dbReference type="Proteomes" id="UP000254956"/>
    </source>
</evidence>